<accession>A0A4R7ZVH7</accession>
<reference evidence="1 2" key="1">
    <citation type="submission" date="2019-03" db="EMBL/GenBank/DDBJ databases">
        <title>Genomic Encyclopedia of Type Strains, Phase III (KMG-III): the genomes of soil and plant-associated and newly described type strains.</title>
        <authorList>
            <person name="Whitman W."/>
        </authorList>
    </citation>
    <scope>NUCLEOTIDE SEQUENCE [LARGE SCALE GENOMIC DNA]</scope>
    <source>
        <strain evidence="1 2">VKM Ac-2570</strain>
    </source>
</reference>
<protein>
    <submittedName>
        <fullName evidence="1">Uncharacterized protein</fullName>
    </submittedName>
</protein>
<proteinExistence type="predicted"/>
<name>A0A4R7ZVH7_9ACTN</name>
<sequence>MDRERHYSAGDTLQFSELSAGDVGQEVTLRIKIDPKAAIFYLWVRDATCKPRKVMELQAGDKLNLRGAWTGGFASLIPFDEPKNLVGQEGAINPNVDWTGGASYGGTTEMLWAWS</sequence>
<dbReference type="AlphaFoldDB" id="A0A4R7ZVH7"/>
<dbReference type="Proteomes" id="UP000295447">
    <property type="component" value="Unassembled WGS sequence"/>
</dbReference>
<gene>
    <name evidence="1" type="ORF">EV650_0940</name>
</gene>
<evidence type="ECO:0000313" key="2">
    <source>
        <dbReference type="Proteomes" id="UP000295447"/>
    </source>
</evidence>
<organism evidence="1 2">
    <name type="scientific">Kribbella kalugense</name>
    <dbReference type="NCBI Taxonomy" id="2512221"/>
    <lineage>
        <taxon>Bacteria</taxon>
        <taxon>Bacillati</taxon>
        <taxon>Actinomycetota</taxon>
        <taxon>Actinomycetes</taxon>
        <taxon>Propionibacteriales</taxon>
        <taxon>Kribbellaceae</taxon>
        <taxon>Kribbella</taxon>
    </lineage>
</organism>
<keyword evidence="2" id="KW-1185">Reference proteome</keyword>
<dbReference type="EMBL" id="SODF01000001">
    <property type="protein sequence ID" value="TDW22107.1"/>
    <property type="molecule type" value="Genomic_DNA"/>
</dbReference>
<comment type="caution">
    <text evidence="1">The sequence shown here is derived from an EMBL/GenBank/DDBJ whole genome shotgun (WGS) entry which is preliminary data.</text>
</comment>
<evidence type="ECO:0000313" key="1">
    <source>
        <dbReference type="EMBL" id="TDW22107.1"/>
    </source>
</evidence>